<evidence type="ECO:0000313" key="3">
    <source>
        <dbReference type="Proteomes" id="UP000294292"/>
    </source>
</evidence>
<reference evidence="2 3" key="1">
    <citation type="submission" date="2019-03" db="EMBL/GenBank/DDBJ databases">
        <title>Complete genome sequence of Paenisporosarcina antarctica CGMCC 1.6503T.</title>
        <authorList>
            <person name="Rong J.-C."/>
            <person name="Chi N.-Y."/>
            <person name="Zhang Q.-F."/>
        </authorList>
    </citation>
    <scope>NUCLEOTIDE SEQUENCE [LARGE SCALE GENOMIC DNA]</scope>
    <source>
        <strain evidence="2 3">CGMCC 1.6503</strain>
    </source>
</reference>
<dbReference type="Proteomes" id="UP000294292">
    <property type="component" value="Chromosome"/>
</dbReference>
<evidence type="ECO:0000313" key="2">
    <source>
        <dbReference type="EMBL" id="QBP40188.1"/>
    </source>
</evidence>
<accession>A0A4P6ZVX3</accession>
<dbReference type="PANTHER" id="PTHR43415:SF3">
    <property type="entry name" value="GNAT-FAMILY ACETYLTRANSFERASE"/>
    <property type="match status" value="1"/>
</dbReference>
<dbReference type="Pfam" id="PF13302">
    <property type="entry name" value="Acetyltransf_3"/>
    <property type="match status" value="1"/>
</dbReference>
<keyword evidence="3" id="KW-1185">Reference proteome</keyword>
<keyword evidence="2" id="KW-0808">Transferase</keyword>
<dbReference type="AlphaFoldDB" id="A0A4P6ZVX3"/>
<dbReference type="KEGG" id="panc:E2636_03040"/>
<name>A0A4P6ZVX3_9BACL</name>
<feature type="domain" description="N-acetyltransferase" evidence="1">
    <location>
        <begin position="18"/>
        <end position="182"/>
    </location>
</feature>
<dbReference type="OrthoDB" id="9795206at2"/>
<dbReference type="PROSITE" id="PS51186">
    <property type="entry name" value="GNAT"/>
    <property type="match status" value="1"/>
</dbReference>
<proteinExistence type="predicted"/>
<dbReference type="PANTHER" id="PTHR43415">
    <property type="entry name" value="SPERMIDINE N(1)-ACETYLTRANSFERASE"/>
    <property type="match status" value="1"/>
</dbReference>
<dbReference type="EMBL" id="CP038015">
    <property type="protein sequence ID" value="QBP40188.1"/>
    <property type="molecule type" value="Genomic_DNA"/>
</dbReference>
<dbReference type="GO" id="GO:0016747">
    <property type="term" value="F:acyltransferase activity, transferring groups other than amino-acyl groups"/>
    <property type="evidence" value="ECO:0007669"/>
    <property type="project" value="InterPro"/>
</dbReference>
<dbReference type="InterPro" id="IPR016181">
    <property type="entry name" value="Acyl_CoA_acyltransferase"/>
</dbReference>
<dbReference type="SUPFAM" id="SSF55729">
    <property type="entry name" value="Acyl-CoA N-acyltransferases (Nat)"/>
    <property type="match status" value="1"/>
</dbReference>
<gene>
    <name evidence="2" type="ORF">E2636_03040</name>
</gene>
<dbReference type="InterPro" id="IPR000182">
    <property type="entry name" value="GNAT_dom"/>
</dbReference>
<evidence type="ECO:0000259" key="1">
    <source>
        <dbReference type="PROSITE" id="PS51186"/>
    </source>
</evidence>
<protein>
    <submittedName>
        <fullName evidence="2">N-acetyltransferase</fullName>
    </submittedName>
</protein>
<dbReference type="Gene3D" id="3.40.630.30">
    <property type="match status" value="1"/>
</dbReference>
<organism evidence="2 3">
    <name type="scientific">Paenisporosarcina antarctica</name>
    <dbReference type="NCBI Taxonomy" id="417367"/>
    <lineage>
        <taxon>Bacteria</taxon>
        <taxon>Bacillati</taxon>
        <taxon>Bacillota</taxon>
        <taxon>Bacilli</taxon>
        <taxon>Bacillales</taxon>
        <taxon>Caryophanaceae</taxon>
        <taxon>Paenisporosarcina</taxon>
    </lineage>
</organism>
<dbReference type="RefSeq" id="WP_134208900.1">
    <property type="nucleotide sequence ID" value="NZ_CP038015.1"/>
</dbReference>
<sequence>MKDPEKYEAIKFLEGKRVYLRPIENEDLDLFYAKALWDKEVRRLTGTQVVFSRLGVQKWFENISEDSSRVDLIICLQENDQPIGDIALLDIDHKNRNSVVRVSIFNREFWGKGYGTEAMSLLLKFGFEILNLHRIGLNVFSYNTRGKKSYEKLGFKQEGIVRDELFYNGQYYDSILMGVLKDEFNQNNSS</sequence>